<comment type="cofactor">
    <cofactor evidence="1">
        <name>Mn(2+)</name>
        <dbReference type="ChEBI" id="CHEBI:29035"/>
    </cofactor>
</comment>
<dbReference type="Pfam" id="PF18147">
    <property type="entry name" value="Suv3_C_1"/>
    <property type="match status" value="1"/>
</dbReference>
<dbReference type="FunFam" id="3.40.50.300:FF:000269">
    <property type="entry name" value="ATP-dependent RNA helicase SUPV3L1, mitochondrial"/>
    <property type="match status" value="1"/>
</dbReference>
<keyword evidence="6" id="KW-0547">Nucleotide-binding</keyword>
<feature type="compositionally biased region" description="Polar residues" evidence="14">
    <location>
        <begin position="45"/>
        <end position="58"/>
    </location>
</feature>
<dbReference type="InterPro" id="IPR050699">
    <property type="entry name" value="RNA-DNA_Helicase"/>
</dbReference>
<dbReference type="Gene3D" id="3.40.50.300">
    <property type="entry name" value="P-loop containing nucleotide triphosphate hydrolases"/>
    <property type="match status" value="2"/>
</dbReference>
<feature type="domain" description="Helicase C-terminal" evidence="15">
    <location>
        <begin position="373"/>
        <end position="540"/>
    </location>
</feature>
<dbReference type="Pfam" id="PF22527">
    <property type="entry name" value="DEXQc_Suv3"/>
    <property type="match status" value="1"/>
</dbReference>
<dbReference type="PANTHER" id="PTHR12131">
    <property type="entry name" value="ATP-DEPENDENT RNA AND DNA HELICASE"/>
    <property type="match status" value="1"/>
</dbReference>
<evidence type="ECO:0000256" key="8">
    <source>
        <dbReference type="ARBA" id="ARBA00022806"/>
    </source>
</evidence>
<comment type="similarity">
    <text evidence="4">Belongs to the helicase family.</text>
</comment>
<evidence type="ECO:0000313" key="16">
    <source>
        <dbReference type="EMBL" id="MDE48800.1"/>
    </source>
</evidence>
<dbReference type="Pfam" id="PF00271">
    <property type="entry name" value="Helicase_C"/>
    <property type="match status" value="1"/>
</dbReference>
<evidence type="ECO:0000256" key="7">
    <source>
        <dbReference type="ARBA" id="ARBA00022801"/>
    </source>
</evidence>
<evidence type="ECO:0000256" key="5">
    <source>
        <dbReference type="ARBA" id="ARBA00012552"/>
    </source>
</evidence>
<dbReference type="InterPro" id="IPR001650">
    <property type="entry name" value="Helicase_C-like"/>
</dbReference>
<dbReference type="Pfam" id="PF18114">
    <property type="entry name" value="Suv3_N"/>
    <property type="match status" value="1"/>
</dbReference>
<organism evidence="16">
    <name type="scientific">Aceria tosichella</name>
    <name type="common">wheat curl mite</name>
    <dbReference type="NCBI Taxonomy" id="561515"/>
    <lineage>
        <taxon>Eukaryota</taxon>
        <taxon>Metazoa</taxon>
        <taxon>Ecdysozoa</taxon>
        <taxon>Arthropoda</taxon>
        <taxon>Chelicerata</taxon>
        <taxon>Arachnida</taxon>
        <taxon>Acari</taxon>
        <taxon>Acariformes</taxon>
        <taxon>Trombidiformes</taxon>
        <taxon>Prostigmata</taxon>
        <taxon>Eupodina</taxon>
        <taxon>Eriophyoidea</taxon>
        <taxon>Eriophyidae</taxon>
        <taxon>Eriophyinae</taxon>
        <taxon>Aceriini</taxon>
        <taxon>Aceria</taxon>
    </lineage>
</organism>
<dbReference type="InterPro" id="IPR055206">
    <property type="entry name" value="DEXQc_SUV3"/>
</dbReference>
<dbReference type="AlphaFoldDB" id="A0A6G1SFV9"/>
<gene>
    <name evidence="16" type="ORF">g.11740</name>
</gene>
<keyword evidence="7" id="KW-0378">Hydrolase</keyword>
<evidence type="ECO:0000256" key="13">
    <source>
        <dbReference type="ARBA" id="ARBA00069703"/>
    </source>
</evidence>
<evidence type="ECO:0000256" key="3">
    <source>
        <dbReference type="ARBA" id="ARBA00004173"/>
    </source>
</evidence>
<evidence type="ECO:0000256" key="11">
    <source>
        <dbReference type="ARBA" id="ARBA00023128"/>
    </source>
</evidence>
<dbReference type="Gene3D" id="1.20.58.1080">
    <property type="match status" value="1"/>
</dbReference>
<keyword evidence="11" id="KW-0496">Mitochondrion</keyword>
<keyword evidence="9" id="KW-0067">ATP-binding</keyword>
<dbReference type="FunFam" id="3.40.50.300:FF:000446">
    <property type="entry name" value="ATP-dependent RNA helicase SUPV3L1, mitochondrial"/>
    <property type="match status" value="1"/>
</dbReference>
<evidence type="ECO:0000256" key="9">
    <source>
        <dbReference type="ARBA" id="ARBA00022840"/>
    </source>
</evidence>
<dbReference type="CDD" id="cd18805">
    <property type="entry name" value="SF2_C_suv3"/>
    <property type="match status" value="1"/>
</dbReference>
<dbReference type="SMART" id="SM00490">
    <property type="entry name" value="HELICc"/>
    <property type="match status" value="1"/>
</dbReference>
<comment type="subcellular location">
    <subcellularLocation>
        <location evidence="3">Mitochondrion</location>
    </subcellularLocation>
</comment>
<name>A0A6G1SFV9_9ACAR</name>
<accession>A0A6G1SFV9</accession>
<evidence type="ECO:0000259" key="15">
    <source>
        <dbReference type="PROSITE" id="PS51194"/>
    </source>
</evidence>
<sequence>MIRVPRRLLSMSGGLGPLFDRVLVRTLESTQQTHRGYRSKAHQGEASNASGRGGTRSNIGDKKILPEYAVSNKADRNAALNKIKPREIEPESNIYGALGEEISGKKLDKSQMIAKLNEFYQLPSVRELAKSHFIEDKLFGKVFISFRRYCYKSDSLPPELHIKFCDIIDGHGHVSDLFPFFLSHARAAYPHLECYEELRKISDLGKPDTWYPLARAKQRKVIFHCGPTNSGKTYHAMNRFMNSKSGIYCGPLKLLAVEIFHKANDNNTPCDLVTGEERRLANADGYTKATHVSCTVEMTQLTEPVEVVVIDEIQMIRDPGRGWAWTRALLGIPADEVHLCGEEAALDLVKRILMPTGDMLEVIRYNRLTPLVIEDKPLMDLKNVRSGDCIVCFTKDSVYNVSMELEKLGHQVAVVYGTLPPGAKLAQCRKFNLLEECKVMVATDAIGMGLNLSIGRIIFYSLMKTTNDEKGNRSQEYLTTSQCLQIAGRAGRYKTAHETGYVTTFRPEDLRSLREIMSRGVQSIERAGLHPTAEQIELFAFHLPHLSLTDLIELFIDLCEFDDSAYFICDLENFKLLANTIEHINIPLRARFTFCCAPINVKFPFSVAMFTKFVRQFSIGEPVTAGWVRRNINWPCKPPKNLEELTHLETVFDVFELYLWLSYRFPDIFPEPDEVRLLQAELDEIIFSGVSQIVSLIRAKTRASLPRNNNQDRQRRTQQKP</sequence>
<keyword evidence="8 16" id="KW-0347">Helicase</keyword>
<evidence type="ECO:0000256" key="12">
    <source>
        <dbReference type="ARBA" id="ARBA00047984"/>
    </source>
</evidence>
<dbReference type="InterPro" id="IPR041453">
    <property type="entry name" value="Suv3_N"/>
</dbReference>
<dbReference type="InterPro" id="IPR044774">
    <property type="entry name" value="Suv3_DEXQc"/>
</dbReference>
<dbReference type="FunFam" id="1.20.58.1080:FF:000001">
    <property type="entry name" value="ATP-dependent RNA helicase SUPV3L1, mitochondrial"/>
    <property type="match status" value="1"/>
</dbReference>
<dbReference type="SUPFAM" id="SSF52540">
    <property type="entry name" value="P-loop containing nucleoside triphosphate hydrolases"/>
    <property type="match status" value="1"/>
</dbReference>
<dbReference type="GO" id="GO:0003724">
    <property type="term" value="F:RNA helicase activity"/>
    <property type="evidence" value="ECO:0007669"/>
    <property type="project" value="UniProtKB-EC"/>
</dbReference>
<dbReference type="GO" id="GO:0005524">
    <property type="term" value="F:ATP binding"/>
    <property type="evidence" value="ECO:0007669"/>
    <property type="project" value="UniProtKB-KW"/>
</dbReference>
<dbReference type="Gene3D" id="1.20.272.40">
    <property type="match status" value="1"/>
</dbReference>
<dbReference type="InterPro" id="IPR041082">
    <property type="entry name" value="Suv3_C_1"/>
</dbReference>
<evidence type="ECO:0000256" key="2">
    <source>
        <dbReference type="ARBA" id="ARBA00001946"/>
    </source>
</evidence>
<dbReference type="EMBL" id="GGYP01004029">
    <property type="protein sequence ID" value="MDE48800.1"/>
    <property type="molecule type" value="Transcribed_RNA"/>
</dbReference>
<dbReference type="EC" id="3.6.4.13" evidence="5"/>
<dbReference type="GO" id="GO:0045025">
    <property type="term" value="C:mitochondrial degradosome"/>
    <property type="evidence" value="ECO:0007669"/>
    <property type="project" value="TreeGrafter"/>
</dbReference>
<dbReference type="GO" id="GO:0000965">
    <property type="term" value="P:mitochondrial RNA 3'-end processing"/>
    <property type="evidence" value="ECO:0007669"/>
    <property type="project" value="TreeGrafter"/>
</dbReference>
<dbReference type="InterPro" id="IPR022192">
    <property type="entry name" value="SUV3_C"/>
</dbReference>
<dbReference type="PROSITE" id="PS51194">
    <property type="entry name" value="HELICASE_CTER"/>
    <property type="match status" value="1"/>
</dbReference>
<dbReference type="Pfam" id="PF12513">
    <property type="entry name" value="SUV3_C"/>
    <property type="match status" value="1"/>
</dbReference>
<evidence type="ECO:0000256" key="4">
    <source>
        <dbReference type="ARBA" id="ARBA00008708"/>
    </source>
</evidence>
<dbReference type="GO" id="GO:0016787">
    <property type="term" value="F:hydrolase activity"/>
    <property type="evidence" value="ECO:0007669"/>
    <property type="project" value="UniProtKB-KW"/>
</dbReference>
<dbReference type="Gene3D" id="1.10.1740.140">
    <property type="match status" value="1"/>
</dbReference>
<evidence type="ECO:0000256" key="14">
    <source>
        <dbReference type="SAM" id="MobiDB-lite"/>
    </source>
</evidence>
<proteinExistence type="inferred from homology"/>
<evidence type="ECO:0000256" key="6">
    <source>
        <dbReference type="ARBA" id="ARBA00022741"/>
    </source>
</evidence>
<dbReference type="PANTHER" id="PTHR12131:SF1">
    <property type="entry name" value="ATP-DEPENDENT RNA HELICASE SUPV3L1, MITOCHONDRIAL-RELATED"/>
    <property type="match status" value="1"/>
</dbReference>
<comment type="catalytic activity">
    <reaction evidence="12">
        <text>ATP + H2O = ADP + phosphate + H(+)</text>
        <dbReference type="Rhea" id="RHEA:13065"/>
        <dbReference type="ChEBI" id="CHEBI:15377"/>
        <dbReference type="ChEBI" id="CHEBI:15378"/>
        <dbReference type="ChEBI" id="CHEBI:30616"/>
        <dbReference type="ChEBI" id="CHEBI:43474"/>
        <dbReference type="ChEBI" id="CHEBI:456216"/>
        <dbReference type="EC" id="3.6.4.13"/>
    </reaction>
</comment>
<reference evidence="16" key="1">
    <citation type="submission" date="2018-10" db="EMBL/GenBank/DDBJ databases">
        <title>Transcriptome assembly of Aceria tosichella (Wheat curl mite) Type 2.</title>
        <authorList>
            <person name="Scully E.D."/>
            <person name="Geib S.M."/>
            <person name="Palmer N.A."/>
            <person name="Gupta A.K."/>
            <person name="Sarath G."/>
            <person name="Tatineni S."/>
        </authorList>
    </citation>
    <scope>NUCLEOTIDE SEQUENCE</scope>
    <source>
        <strain evidence="16">LincolnNE</strain>
    </source>
</reference>
<feature type="region of interest" description="Disordered" evidence="14">
    <location>
        <begin position="30"/>
        <end position="60"/>
    </location>
</feature>
<comment type="cofactor">
    <cofactor evidence="2">
        <name>Mg(2+)</name>
        <dbReference type="ChEBI" id="CHEBI:18420"/>
    </cofactor>
</comment>
<dbReference type="CDD" id="cd17913">
    <property type="entry name" value="DEXQc_Suv3"/>
    <property type="match status" value="1"/>
</dbReference>
<evidence type="ECO:0000256" key="1">
    <source>
        <dbReference type="ARBA" id="ARBA00001936"/>
    </source>
</evidence>
<keyword evidence="10" id="KW-0809">Transit peptide</keyword>
<evidence type="ECO:0000256" key="10">
    <source>
        <dbReference type="ARBA" id="ARBA00022946"/>
    </source>
</evidence>
<protein>
    <recommendedName>
        <fullName evidence="13">ATP-dependent RNA helicase SUV3 homolog, mitochondrial</fullName>
        <ecNumber evidence="5">3.6.4.13</ecNumber>
    </recommendedName>
</protein>
<dbReference type="InterPro" id="IPR027417">
    <property type="entry name" value="P-loop_NTPase"/>
</dbReference>